<accession>A0A444VU95</accession>
<name>A0A444VU95_9FLAO</name>
<reference evidence="1 2" key="1">
    <citation type="submission" date="2014-12" db="EMBL/GenBank/DDBJ databases">
        <title>Genome sequence of Flavobacterium anhuiense RCM74.</title>
        <authorList>
            <person name="Kim J.F."/>
            <person name="Song J.Y."/>
            <person name="Kwak M.-J."/>
            <person name="Lee S.-W."/>
        </authorList>
    </citation>
    <scope>NUCLEOTIDE SEQUENCE [LARGE SCALE GENOMIC DNA]</scope>
    <source>
        <strain evidence="1 2">RCM74</strain>
    </source>
</reference>
<evidence type="ECO:0000313" key="2">
    <source>
        <dbReference type="Proteomes" id="UP000290433"/>
    </source>
</evidence>
<dbReference type="AlphaFoldDB" id="A0A444VU95"/>
<organism evidence="1 2">
    <name type="scientific">Flavobacterium anhuiense</name>
    <dbReference type="NCBI Taxonomy" id="459526"/>
    <lineage>
        <taxon>Bacteria</taxon>
        <taxon>Pseudomonadati</taxon>
        <taxon>Bacteroidota</taxon>
        <taxon>Flavobacteriia</taxon>
        <taxon>Flavobacteriales</taxon>
        <taxon>Flavobacteriaceae</taxon>
        <taxon>Flavobacterium</taxon>
    </lineage>
</organism>
<protein>
    <submittedName>
        <fullName evidence="1">Uncharacterized protein</fullName>
    </submittedName>
</protein>
<dbReference type="OrthoDB" id="1355379at2"/>
<evidence type="ECO:0000313" key="1">
    <source>
        <dbReference type="EMBL" id="RYJ36956.1"/>
    </source>
</evidence>
<dbReference type="Proteomes" id="UP000290433">
    <property type="component" value="Unassembled WGS sequence"/>
</dbReference>
<proteinExistence type="predicted"/>
<comment type="caution">
    <text evidence="1">The sequence shown here is derived from an EMBL/GenBank/DDBJ whole genome shotgun (WGS) entry which is preliminary data.</text>
</comment>
<dbReference type="EMBL" id="JUIV01000021">
    <property type="protein sequence ID" value="RYJ36956.1"/>
    <property type="molecule type" value="Genomic_DNA"/>
</dbReference>
<gene>
    <name evidence="1" type="ORF">NU08_4065</name>
</gene>
<sequence>MKDKNEYAAQLDGFLAKILFKLPGPEEISTKTELSLVKGKNEDIYTSICKFRESNKLYNF</sequence>